<dbReference type="PROSITE" id="PS51891">
    <property type="entry name" value="CENP_V_GFA"/>
    <property type="match status" value="1"/>
</dbReference>
<evidence type="ECO:0000313" key="6">
    <source>
        <dbReference type="EMBL" id="SMP04320.1"/>
    </source>
</evidence>
<comment type="caution">
    <text evidence="6">The sequence shown here is derived from an EMBL/GenBank/DDBJ whole genome shotgun (WGS) entry which is preliminary data.</text>
</comment>
<evidence type="ECO:0000256" key="3">
    <source>
        <dbReference type="ARBA" id="ARBA00022833"/>
    </source>
</evidence>
<protein>
    <submittedName>
        <fullName evidence="6">Uncharacterized conserved protein</fullName>
    </submittedName>
</protein>
<dbReference type="EMBL" id="FXTY01000001">
    <property type="protein sequence ID" value="SMP04320.1"/>
    <property type="molecule type" value="Genomic_DNA"/>
</dbReference>
<dbReference type="SUPFAM" id="SSF51316">
    <property type="entry name" value="Mss4-like"/>
    <property type="match status" value="1"/>
</dbReference>
<keyword evidence="3" id="KW-0862">Zinc</keyword>
<feature type="domain" description="CENP-V/GFA" evidence="5">
    <location>
        <begin position="10"/>
        <end position="128"/>
    </location>
</feature>
<evidence type="ECO:0000256" key="1">
    <source>
        <dbReference type="ARBA" id="ARBA00005495"/>
    </source>
</evidence>
<evidence type="ECO:0000259" key="5">
    <source>
        <dbReference type="PROSITE" id="PS51891"/>
    </source>
</evidence>
<sequence length="152" mass="16583">MTTTKTTSTKTGACLCGAVRFESEQVPAQAGICHCEQCRRWTGAALIAVSVPTDSITWSGAEHIARLQSSEWAERAWCNKCGTNLFYRVTADNEWAGGTAVPMGLFDDPNGFELLSEIFIDQKPDSYSFAGEGRKEMTRAQCVALFNDLGTN</sequence>
<comment type="similarity">
    <text evidence="1">Belongs to the Gfa family.</text>
</comment>
<name>A0ABY1N9X5_9RHOB</name>
<reference evidence="6 7" key="1">
    <citation type="submission" date="2017-05" db="EMBL/GenBank/DDBJ databases">
        <authorList>
            <person name="Varghese N."/>
            <person name="Submissions S."/>
        </authorList>
    </citation>
    <scope>NUCLEOTIDE SEQUENCE [LARGE SCALE GENOMIC DNA]</scope>
    <source>
        <strain evidence="6 7">DSM 29734</strain>
    </source>
</reference>
<evidence type="ECO:0000313" key="7">
    <source>
        <dbReference type="Proteomes" id="UP001157961"/>
    </source>
</evidence>
<dbReference type="Proteomes" id="UP001157961">
    <property type="component" value="Unassembled WGS sequence"/>
</dbReference>
<dbReference type="RefSeq" id="WP_283424291.1">
    <property type="nucleotide sequence ID" value="NZ_FXTY01000001.1"/>
</dbReference>
<dbReference type="Pfam" id="PF04828">
    <property type="entry name" value="GFA"/>
    <property type="match status" value="1"/>
</dbReference>
<keyword evidence="7" id="KW-1185">Reference proteome</keyword>
<evidence type="ECO:0000256" key="4">
    <source>
        <dbReference type="ARBA" id="ARBA00023239"/>
    </source>
</evidence>
<accession>A0ABY1N9X5</accession>
<evidence type="ECO:0000256" key="2">
    <source>
        <dbReference type="ARBA" id="ARBA00022723"/>
    </source>
</evidence>
<dbReference type="Gene3D" id="3.90.1590.10">
    <property type="entry name" value="glutathione-dependent formaldehyde- activating enzyme (gfa)"/>
    <property type="match status" value="1"/>
</dbReference>
<dbReference type="InterPro" id="IPR011057">
    <property type="entry name" value="Mss4-like_sf"/>
</dbReference>
<keyword evidence="2" id="KW-0479">Metal-binding</keyword>
<organism evidence="6 7">
    <name type="scientific">Shimia sagamensis</name>
    <dbReference type="NCBI Taxonomy" id="1566352"/>
    <lineage>
        <taxon>Bacteria</taxon>
        <taxon>Pseudomonadati</taxon>
        <taxon>Pseudomonadota</taxon>
        <taxon>Alphaproteobacteria</taxon>
        <taxon>Rhodobacterales</taxon>
        <taxon>Roseobacteraceae</taxon>
    </lineage>
</organism>
<dbReference type="PANTHER" id="PTHR33337:SF40">
    <property type="entry name" value="CENP-V_GFA DOMAIN-CONTAINING PROTEIN-RELATED"/>
    <property type="match status" value="1"/>
</dbReference>
<proteinExistence type="inferred from homology"/>
<keyword evidence="4" id="KW-0456">Lyase</keyword>
<dbReference type="InterPro" id="IPR006913">
    <property type="entry name" value="CENP-V/GFA"/>
</dbReference>
<gene>
    <name evidence="6" type="ORF">SAMN06265373_101434</name>
</gene>
<dbReference type="PANTHER" id="PTHR33337">
    <property type="entry name" value="GFA DOMAIN-CONTAINING PROTEIN"/>
    <property type="match status" value="1"/>
</dbReference>